<sequence>MRYTVQYIPLSKIKPGLSVQLTKRMKELRRTARDCMHLMVVRKSRKQGGYVLVSGSSHYEFLKKHSRKAAAPCLIDESKASAHFASLVHRVRKRKLPYEVPYLKREHTPASSWAIIRRFLKQEPRFQHLSRRQQLRVLRLGLQYKRTTVSSMKAMVYELLSNK</sequence>
<reference evidence="1 2" key="1">
    <citation type="submission" date="2020-08" db="EMBL/GenBank/DDBJ databases">
        <title>Cohnella phylogeny.</title>
        <authorList>
            <person name="Dunlap C."/>
        </authorList>
    </citation>
    <scope>NUCLEOTIDE SEQUENCE [LARGE SCALE GENOMIC DNA]</scope>
    <source>
        <strain evidence="1 2">DSM 103658</strain>
    </source>
</reference>
<gene>
    <name evidence="1" type="ORF">H4Q31_12095</name>
</gene>
<keyword evidence="2" id="KW-1185">Reference proteome</keyword>
<dbReference type="EMBL" id="JACJVN010000048">
    <property type="protein sequence ID" value="MBB6678051.1"/>
    <property type="molecule type" value="Genomic_DNA"/>
</dbReference>
<dbReference type="RefSeq" id="WP_185179326.1">
    <property type="nucleotide sequence ID" value="NZ_CBCSEP010000029.1"/>
</dbReference>
<evidence type="ECO:0000313" key="1">
    <source>
        <dbReference type="EMBL" id="MBB6678051.1"/>
    </source>
</evidence>
<accession>A0A841THV8</accession>
<dbReference type="AlphaFoldDB" id="A0A841THV8"/>
<protein>
    <submittedName>
        <fullName evidence="1">Uncharacterized protein</fullName>
    </submittedName>
</protein>
<organism evidence="1 2">
    <name type="scientific">Cohnella lubricantis</name>
    <dbReference type="NCBI Taxonomy" id="2163172"/>
    <lineage>
        <taxon>Bacteria</taxon>
        <taxon>Bacillati</taxon>
        <taxon>Bacillota</taxon>
        <taxon>Bacilli</taxon>
        <taxon>Bacillales</taxon>
        <taxon>Paenibacillaceae</taxon>
        <taxon>Cohnella</taxon>
    </lineage>
</organism>
<proteinExistence type="predicted"/>
<comment type="caution">
    <text evidence="1">The sequence shown here is derived from an EMBL/GenBank/DDBJ whole genome shotgun (WGS) entry which is preliminary data.</text>
</comment>
<name>A0A841THV8_9BACL</name>
<dbReference type="Proteomes" id="UP000574133">
    <property type="component" value="Unassembled WGS sequence"/>
</dbReference>
<evidence type="ECO:0000313" key="2">
    <source>
        <dbReference type="Proteomes" id="UP000574133"/>
    </source>
</evidence>